<proteinExistence type="predicted"/>
<evidence type="ECO:0000313" key="3">
    <source>
        <dbReference type="Proteomes" id="UP000475862"/>
    </source>
</evidence>
<reference evidence="2 3" key="1">
    <citation type="submission" date="2019-08" db="EMBL/GenBank/DDBJ databases">
        <title>The genome of the soybean aphid Biotype 1, its phylome, world population structure and adaptation to the North American continent.</title>
        <authorList>
            <person name="Giordano R."/>
            <person name="Donthu R.K."/>
            <person name="Hernandez A.G."/>
            <person name="Wright C.L."/>
            <person name="Zimin A.V."/>
        </authorList>
    </citation>
    <scope>NUCLEOTIDE SEQUENCE [LARGE SCALE GENOMIC DNA]</scope>
    <source>
        <tissue evidence="2">Whole aphids</tissue>
    </source>
</reference>
<keyword evidence="1" id="KW-1133">Transmembrane helix</keyword>
<keyword evidence="1" id="KW-0472">Membrane</keyword>
<keyword evidence="1" id="KW-0812">Transmembrane</keyword>
<comment type="caution">
    <text evidence="2">The sequence shown here is derived from an EMBL/GenBank/DDBJ whole genome shotgun (WGS) entry which is preliminary data.</text>
</comment>
<sequence>MINDSIKSSSNLSSNKSLGSNKSILLISTSLRNKILNSNILVLKTITLVSLRFEFSNITLLFTAVGHIIMSYNMSFMKKTENIYDKSLLTNDNDYHKITGVVQELLKIIEVSYNCCLNSVLEFLTLIEQSMMDLNEFFKKTSHRYIKKNHITFSHIANSKAPRLQHTSFLAYIKIKKMS</sequence>
<dbReference type="AlphaFoldDB" id="A0A6G0T7D1"/>
<accession>A0A6G0T7D1</accession>
<organism evidence="2 3">
    <name type="scientific">Aphis glycines</name>
    <name type="common">Soybean aphid</name>
    <dbReference type="NCBI Taxonomy" id="307491"/>
    <lineage>
        <taxon>Eukaryota</taxon>
        <taxon>Metazoa</taxon>
        <taxon>Ecdysozoa</taxon>
        <taxon>Arthropoda</taxon>
        <taxon>Hexapoda</taxon>
        <taxon>Insecta</taxon>
        <taxon>Pterygota</taxon>
        <taxon>Neoptera</taxon>
        <taxon>Paraneoptera</taxon>
        <taxon>Hemiptera</taxon>
        <taxon>Sternorrhyncha</taxon>
        <taxon>Aphidomorpha</taxon>
        <taxon>Aphidoidea</taxon>
        <taxon>Aphididae</taxon>
        <taxon>Aphidini</taxon>
        <taxon>Aphis</taxon>
        <taxon>Aphis</taxon>
    </lineage>
</organism>
<name>A0A6G0T7D1_APHGL</name>
<dbReference type="Proteomes" id="UP000475862">
    <property type="component" value="Unassembled WGS sequence"/>
</dbReference>
<dbReference type="EMBL" id="VYZN01000053">
    <property type="protein sequence ID" value="KAE9527267.1"/>
    <property type="molecule type" value="Genomic_DNA"/>
</dbReference>
<keyword evidence="3" id="KW-1185">Reference proteome</keyword>
<protein>
    <submittedName>
        <fullName evidence="2">Uncharacterized protein</fullName>
    </submittedName>
</protein>
<evidence type="ECO:0000256" key="1">
    <source>
        <dbReference type="SAM" id="Phobius"/>
    </source>
</evidence>
<gene>
    <name evidence="2" type="ORF">AGLY_012965</name>
</gene>
<evidence type="ECO:0000313" key="2">
    <source>
        <dbReference type="EMBL" id="KAE9527267.1"/>
    </source>
</evidence>
<feature type="transmembrane region" description="Helical" evidence="1">
    <location>
        <begin position="58"/>
        <end position="76"/>
    </location>
</feature>